<gene>
    <name evidence="2" type="ORF">UFOPK1857_00121</name>
</gene>
<keyword evidence="1" id="KW-0472">Membrane</keyword>
<dbReference type="InterPro" id="IPR011990">
    <property type="entry name" value="TPR-like_helical_dom_sf"/>
</dbReference>
<evidence type="ECO:0000256" key="1">
    <source>
        <dbReference type="SAM" id="Phobius"/>
    </source>
</evidence>
<reference evidence="2" key="1">
    <citation type="submission" date="2020-05" db="EMBL/GenBank/DDBJ databases">
        <authorList>
            <person name="Chiriac C."/>
            <person name="Salcher M."/>
            <person name="Ghai R."/>
            <person name="Kavagutti S V."/>
        </authorList>
    </citation>
    <scope>NUCLEOTIDE SEQUENCE</scope>
</reference>
<keyword evidence="1" id="KW-1133">Transmembrane helix</keyword>
<protein>
    <submittedName>
        <fullName evidence="2">Unannotated protein</fullName>
    </submittedName>
</protein>
<name>A0A6J6H3N9_9ZZZZ</name>
<dbReference type="EMBL" id="CAEZUU010000012">
    <property type="protein sequence ID" value="CAB4605875.1"/>
    <property type="molecule type" value="Genomic_DNA"/>
</dbReference>
<proteinExistence type="predicted"/>
<dbReference type="AlphaFoldDB" id="A0A6J6H3N9"/>
<feature type="transmembrane region" description="Helical" evidence="1">
    <location>
        <begin position="38"/>
        <end position="57"/>
    </location>
</feature>
<evidence type="ECO:0000313" key="2">
    <source>
        <dbReference type="EMBL" id="CAB4605875.1"/>
    </source>
</evidence>
<dbReference type="Gene3D" id="1.25.40.10">
    <property type="entry name" value="Tetratricopeptide repeat domain"/>
    <property type="match status" value="1"/>
</dbReference>
<accession>A0A6J6H3N9</accession>
<sequence>MSRAKIGALAMSALLLLYIALLSNTALALLETGVAVAQIMGALIVAFPIVGVWAIYVELRFGLAAERLVARIIAEGTWPDLGIETRPSGRAVRASADAAFAKWSAAAQQNDTDFHAWFNLSLAYDACGDRRRARAAMRKAIALAK</sequence>
<dbReference type="SUPFAM" id="SSF48452">
    <property type="entry name" value="TPR-like"/>
    <property type="match status" value="1"/>
</dbReference>
<keyword evidence="1" id="KW-0812">Transmembrane</keyword>
<organism evidence="2">
    <name type="scientific">freshwater metagenome</name>
    <dbReference type="NCBI Taxonomy" id="449393"/>
    <lineage>
        <taxon>unclassified sequences</taxon>
        <taxon>metagenomes</taxon>
        <taxon>ecological metagenomes</taxon>
    </lineage>
</organism>